<gene>
    <name evidence="7" type="primary">crtI</name>
    <name evidence="7" type="ORF">G3570_07695</name>
</gene>
<dbReference type="PROSITE" id="PS51257">
    <property type="entry name" value="PROKAR_LIPOPROTEIN"/>
    <property type="match status" value="1"/>
</dbReference>
<dbReference type="Pfam" id="PF01593">
    <property type="entry name" value="Amino_oxidase"/>
    <property type="match status" value="1"/>
</dbReference>
<evidence type="ECO:0000256" key="1">
    <source>
        <dbReference type="ARBA" id="ARBA00004829"/>
    </source>
</evidence>
<organism evidence="7 8">
    <name type="scientific">Halalkalibaculum roseum</name>
    <dbReference type="NCBI Taxonomy" id="2709311"/>
    <lineage>
        <taxon>Bacteria</taxon>
        <taxon>Pseudomonadati</taxon>
        <taxon>Balneolota</taxon>
        <taxon>Balneolia</taxon>
        <taxon>Balneolales</taxon>
        <taxon>Balneolaceae</taxon>
        <taxon>Halalkalibaculum</taxon>
    </lineage>
</organism>
<comment type="similarity">
    <text evidence="2 5">Belongs to the carotenoid/retinoid oxidoreductase family.</text>
</comment>
<evidence type="ECO:0000313" key="8">
    <source>
        <dbReference type="Proteomes" id="UP000473278"/>
    </source>
</evidence>
<dbReference type="AlphaFoldDB" id="A0A6M1SMG2"/>
<dbReference type="InterPro" id="IPR036188">
    <property type="entry name" value="FAD/NAD-bd_sf"/>
</dbReference>
<dbReference type="Gene3D" id="3.50.50.60">
    <property type="entry name" value="FAD/NAD(P)-binding domain"/>
    <property type="match status" value="2"/>
</dbReference>
<dbReference type="PANTHER" id="PTHR43734">
    <property type="entry name" value="PHYTOENE DESATURASE"/>
    <property type="match status" value="1"/>
</dbReference>
<accession>A0A6M1SMG2</accession>
<dbReference type="GO" id="GO:0016491">
    <property type="term" value="F:oxidoreductase activity"/>
    <property type="evidence" value="ECO:0007669"/>
    <property type="project" value="UniProtKB-KW"/>
</dbReference>
<dbReference type="Proteomes" id="UP000473278">
    <property type="component" value="Unassembled WGS sequence"/>
</dbReference>
<protein>
    <submittedName>
        <fullName evidence="7">Phytoene desaturase</fullName>
    </submittedName>
</protein>
<dbReference type="NCBIfam" id="TIGR02734">
    <property type="entry name" value="crtI_fam"/>
    <property type="match status" value="1"/>
</dbReference>
<evidence type="ECO:0000313" key="7">
    <source>
        <dbReference type="EMBL" id="NGP76511.1"/>
    </source>
</evidence>
<sequence length="493" mass="55839">MNAKNIHVIGAGLGGLAISCLLASDGHRVTVFEKNDSPGGKINQVIADGFRFDTGPSLMTMPFVLKELFERCGFRAEDYINLKPVEPICRYFYQDGTVFTSYQDLDNTLDELSQLAPVDVDNYIKFLDYSSNLYQRTKDAFLFNPLYGLKDLGNLNLLDFFRIDAFHTVSDRVDEYFKSPYLRKFFKRFTTYNGSSPYQAPATLNVIPYVELSMGGYYVDGGMYAIVTALHRLAMDLGVEFRFNSDIKRIKVLNKQVESVIDSEGEKHTADLVVSNSDAAETYLELLGEDAVSESKKENIENLEPSCSGFVLLLGINRRYEQLRHHNIFFSEDYELEFQKIFREKVMPEDPTIYIANTSASNPEHAIEGGSNLFVLVNAPYLSENYNWDEHSEAYASFIISELEKRGLENLSSSIVHQSHITPADFREKYRSNRGSIYGTSSNSRFAAFLRPRNKSREVKGLYLTGGSTHPGGGIPLVILSAFHAMELIRRYE</sequence>
<keyword evidence="8" id="KW-1185">Reference proteome</keyword>
<keyword evidence="4 5" id="KW-0560">Oxidoreductase</keyword>
<evidence type="ECO:0000256" key="3">
    <source>
        <dbReference type="ARBA" id="ARBA00022746"/>
    </source>
</evidence>
<keyword evidence="3 5" id="KW-0125">Carotenoid biosynthesis</keyword>
<comment type="pathway">
    <text evidence="1 5">Carotenoid biosynthesis.</text>
</comment>
<evidence type="ECO:0000259" key="6">
    <source>
        <dbReference type="Pfam" id="PF01593"/>
    </source>
</evidence>
<proteinExistence type="inferred from homology"/>
<reference evidence="7 8" key="1">
    <citation type="submission" date="2020-02" db="EMBL/GenBank/DDBJ databases">
        <title>Balneolaceae bacterium YR4-1, complete genome.</title>
        <authorList>
            <person name="Li Y."/>
            <person name="Wu S."/>
        </authorList>
    </citation>
    <scope>NUCLEOTIDE SEQUENCE [LARGE SCALE GENOMIC DNA]</scope>
    <source>
        <strain evidence="7 8">YR4-1</strain>
    </source>
</reference>
<comment type="caution">
    <text evidence="7">The sequence shown here is derived from an EMBL/GenBank/DDBJ whole genome shotgun (WGS) entry which is preliminary data.</text>
</comment>
<evidence type="ECO:0000256" key="5">
    <source>
        <dbReference type="RuleBase" id="RU362075"/>
    </source>
</evidence>
<dbReference type="SUPFAM" id="SSF51905">
    <property type="entry name" value="FAD/NAD(P)-binding domain"/>
    <property type="match status" value="1"/>
</dbReference>
<dbReference type="InterPro" id="IPR014105">
    <property type="entry name" value="Carotenoid/retinoid_OxRdtase"/>
</dbReference>
<dbReference type="InterPro" id="IPR002937">
    <property type="entry name" value="Amino_oxidase"/>
</dbReference>
<evidence type="ECO:0000256" key="4">
    <source>
        <dbReference type="ARBA" id="ARBA00023002"/>
    </source>
</evidence>
<dbReference type="PANTHER" id="PTHR43734:SF7">
    <property type="entry name" value="4,4'-DIAPONEUROSPORENE OXYGENASE"/>
    <property type="match status" value="1"/>
</dbReference>
<dbReference type="EMBL" id="JAALLT010000002">
    <property type="protein sequence ID" value="NGP76511.1"/>
    <property type="molecule type" value="Genomic_DNA"/>
</dbReference>
<dbReference type="RefSeq" id="WP_165140917.1">
    <property type="nucleotide sequence ID" value="NZ_JAALLT010000002.1"/>
</dbReference>
<dbReference type="GO" id="GO:0016117">
    <property type="term" value="P:carotenoid biosynthetic process"/>
    <property type="evidence" value="ECO:0007669"/>
    <property type="project" value="UniProtKB-KW"/>
</dbReference>
<evidence type="ECO:0000256" key="2">
    <source>
        <dbReference type="ARBA" id="ARBA00006046"/>
    </source>
</evidence>
<feature type="domain" description="Amine oxidase" evidence="6">
    <location>
        <begin position="13"/>
        <end position="485"/>
    </location>
</feature>
<name>A0A6M1SMG2_9BACT</name>